<gene>
    <name evidence="5" type="ORF">AMK68_01150</name>
</gene>
<comment type="caution">
    <text evidence="5">The sequence shown here is derived from an EMBL/GenBank/DDBJ whole genome shotgun (WGS) entry which is preliminary data.</text>
</comment>
<dbReference type="SUPFAM" id="SSF50494">
    <property type="entry name" value="Trypsin-like serine proteases"/>
    <property type="match status" value="1"/>
</dbReference>
<dbReference type="GO" id="GO:0004252">
    <property type="term" value="F:serine-type endopeptidase activity"/>
    <property type="evidence" value="ECO:0007669"/>
    <property type="project" value="InterPro"/>
</dbReference>
<dbReference type="PANTHER" id="PTHR22939">
    <property type="entry name" value="SERINE PROTEASE FAMILY S1C HTRA-RELATED"/>
    <property type="match status" value="1"/>
</dbReference>
<dbReference type="Proteomes" id="UP000052020">
    <property type="component" value="Unassembled WGS sequence"/>
</dbReference>
<name>A0A0S7XRD9_9BACT</name>
<dbReference type="GO" id="GO:0006508">
    <property type="term" value="P:proteolysis"/>
    <property type="evidence" value="ECO:0007669"/>
    <property type="project" value="UniProtKB-KW"/>
</dbReference>
<dbReference type="InterPro" id="IPR009003">
    <property type="entry name" value="Peptidase_S1_PA"/>
</dbReference>
<evidence type="ECO:0000313" key="6">
    <source>
        <dbReference type="Proteomes" id="UP000052020"/>
    </source>
</evidence>
<organism evidence="5 6">
    <name type="scientific">candidate division KD3-62 bacterium DG_56</name>
    <dbReference type="NCBI Taxonomy" id="1704032"/>
    <lineage>
        <taxon>Bacteria</taxon>
        <taxon>candidate division KD3-62</taxon>
    </lineage>
</organism>
<keyword evidence="3" id="KW-0378">Hydrolase</keyword>
<reference evidence="5 6" key="1">
    <citation type="journal article" date="2015" name="Microbiome">
        <title>Genomic resolution of linkages in carbon, nitrogen, and sulfur cycling among widespread estuary sediment bacteria.</title>
        <authorList>
            <person name="Baker B.J."/>
            <person name="Lazar C.S."/>
            <person name="Teske A.P."/>
            <person name="Dick G.J."/>
        </authorList>
    </citation>
    <scope>NUCLEOTIDE SEQUENCE [LARGE SCALE GENOMIC DNA]</scope>
    <source>
        <strain evidence="5">DG_56</strain>
    </source>
</reference>
<evidence type="ECO:0000259" key="4">
    <source>
        <dbReference type="PROSITE" id="PS50106"/>
    </source>
</evidence>
<dbReference type="InterPro" id="IPR001478">
    <property type="entry name" value="PDZ"/>
</dbReference>
<comment type="similarity">
    <text evidence="1">Belongs to the peptidase S1C family.</text>
</comment>
<dbReference type="InterPro" id="IPR036034">
    <property type="entry name" value="PDZ_sf"/>
</dbReference>
<proteinExistence type="inferred from homology"/>
<sequence length="356" mass="38419">MKPGAGPIAAIGRLGVPESFAPIVENVNPAVVNVDTQTEIEVEVPSWDPWWWGIPFFDREPRTERRTIPIPGRGSGFIVRDDGYVLTNQHVVQGAHNIKVRLQDGREFKAQVRGQDALTDIALLKINAGNLPVAELGDSNKVRSGDWVIAIGNPQGLEHTVTVGVVSAKGRRAAAEGRVYQDLIQTDALINPGNSGGPLINARGEVIGITALIQAEPRTVGLWGFAVPSNAVKELMPQLIEKGRVTRPWVGLNIISIDKLPPERVRELKPPVKEGAFIHEVIAGGPAASADLRRGDIVTAIGSKQVKSADALVKMVRASKIGSDLKFTIHRKSLTGKWSKMAVDVHVMQMPAVLPQ</sequence>
<protein>
    <recommendedName>
        <fullName evidence="4">PDZ domain-containing protein</fullName>
    </recommendedName>
</protein>
<evidence type="ECO:0000256" key="3">
    <source>
        <dbReference type="ARBA" id="ARBA00022801"/>
    </source>
</evidence>
<dbReference type="PRINTS" id="PR00834">
    <property type="entry name" value="PROTEASES2C"/>
</dbReference>
<dbReference type="PROSITE" id="PS50106">
    <property type="entry name" value="PDZ"/>
    <property type="match status" value="1"/>
</dbReference>
<dbReference type="Pfam" id="PF13180">
    <property type="entry name" value="PDZ_2"/>
    <property type="match status" value="1"/>
</dbReference>
<dbReference type="AlphaFoldDB" id="A0A0S7XRD9"/>
<accession>A0A0S7XRD9</accession>
<evidence type="ECO:0000313" key="5">
    <source>
        <dbReference type="EMBL" id="KPJ64617.1"/>
    </source>
</evidence>
<keyword evidence="2" id="KW-0645">Protease</keyword>
<dbReference type="Pfam" id="PF13365">
    <property type="entry name" value="Trypsin_2"/>
    <property type="match status" value="1"/>
</dbReference>
<evidence type="ECO:0000256" key="2">
    <source>
        <dbReference type="ARBA" id="ARBA00022670"/>
    </source>
</evidence>
<dbReference type="EMBL" id="LIZY01000016">
    <property type="protein sequence ID" value="KPJ64617.1"/>
    <property type="molecule type" value="Genomic_DNA"/>
</dbReference>
<dbReference type="CDD" id="cd06779">
    <property type="entry name" value="cpPDZ_Deg_HtrA-like"/>
    <property type="match status" value="1"/>
</dbReference>
<dbReference type="PANTHER" id="PTHR22939:SF129">
    <property type="entry name" value="SERINE PROTEASE HTRA2, MITOCHONDRIAL"/>
    <property type="match status" value="1"/>
</dbReference>
<evidence type="ECO:0000256" key="1">
    <source>
        <dbReference type="ARBA" id="ARBA00010541"/>
    </source>
</evidence>
<feature type="domain" description="PDZ" evidence="4">
    <location>
        <begin position="239"/>
        <end position="333"/>
    </location>
</feature>
<dbReference type="Gene3D" id="2.30.42.10">
    <property type="match status" value="1"/>
</dbReference>
<dbReference type="InterPro" id="IPR001940">
    <property type="entry name" value="Peptidase_S1C"/>
</dbReference>
<dbReference type="Gene3D" id="2.40.10.120">
    <property type="match status" value="1"/>
</dbReference>
<dbReference type="SUPFAM" id="SSF50156">
    <property type="entry name" value="PDZ domain-like"/>
    <property type="match status" value="1"/>
</dbReference>
<dbReference type="SMART" id="SM00228">
    <property type="entry name" value="PDZ"/>
    <property type="match status" value="1"/>
</dbReference>
<dbReference type="PATRIC" id="fig|1704032.3.peg.1146"/>